<protein>
    <submittedName>
        <fullName evidence="2">Type VI secretion system effector, Hcp1 family</fullName>
    </submittedName>
</protein>
<dbReference type="Gene3D" id="2.30.110.20">
    <property type="entry name" value="Hcp1-like"/>
    <property type="match status" value="1"/>
</dbReference>
<organism evidence="2 3">
    <name type="scientific">Tritonibacter multivorans</name>
    <dbReference type="NCBI Taxonomy" id="928856"/>
    <lineage>
        <taxon>Bacteria</taxon>
        <taxon>Pseudomonadati</taxon>
        <taxon>Pseudomonadota</taxon>
        <taxon>Alphaproteobacteria</taxon>
        <taxon>Rhodobacterales</taxon>
        <taxon>Paracoccaceae</taxon>
        <taxon>Tritonibacter</taxon>
    </lineage>
</organism>
<dbReference type="EMBL" id="CYSD01000025">
    <property type="protein sequence ID" value="CUH78119.1"/>
    <property type="molecule type" value="Genomic_DNA"/>
</dbReference>
<sequence>MAVDIFLKLDKIKGESVDDKHTGAIDITQWSWGMTQSGTTHLGPGGGSGKVNVQDLTCTKYVDMATHDLLKHCATGTHIAEGELIVRKAGATPLEYIKIKMYEIMVSSYTTGGSGDGMDRVMETVTLNFAKYEVTYASQKKDGSKGPEGKAGFDIAKNIPV</sequence>
<evidence type="ECO:0000313" key="2">
    <source>
        <dbReference type="EMBL" id="CUH78119.1"/>
    </source>
</evidence>
<dbReference type="PANTHER" id="PTHR36152">
    <property type="entry name" value="CYTOPLASMIC PROTEIN-RELATED"/>
    <property type="match status" value="1"/>
</dbReference>
<name>A0A0P1G9F2_9RHOB</name>
<dbReference type="RefSeq" id="WP_058289818.1">
    <property type="nucleotide sequence ID" value="NZ_CYSD01000025.1"/>
</dbReference>
<dbReference type="Pfam" id="PF05638">
    <property type="entry name" value="T6SS_HCP"/>
    <property type="match status" value="1"/>
</dbReference>
<proteinExistence type="predicted"/>
<keyword evidence="3" id="KW-1185">Reference proteome</keyword>
<dbReference type="InterPro" id="IPR008514">
    <property type="entry name" value="T6SS_Hcp"/>
</dbReference>
<dbReference type="AlphaFoldDB" id="A0A0P1G9F2"/>
<accession>A0A0P1G9F2</accession>
<dbReference type="SUPFAM" id="SSF141452">
    <property type="entry name" value="Hcp1-like"/>
    <property type="match status" value="1"/>
</dbReference>
<dbReference type="InterPro" id="IPR036624">
    <property type="entry name" value="Hcp1-lik_sf"/>
</dbReference>
<gene>
    <name evidence="2" type="ORF">TRM7557_01732</name>
</gene>
<dbReference type="InterPro" id="IPR053165">
    <property type="entry name" value="HSI-I_assembly_Hcp1"/>
</dbReference>
<feature type="region of interest" description="Disordered" evidence="1">
    <location>
        <begin position="140"/>
        <end position="161"/>
    </location>
</feature>
<dbReference type="Proteomes" id="UP000052022">
    <property type="component" value="Unassembled WGS sequence"/>
</dbReference>
<dbReference type="OrthoDB" id="4865570at2"/>
<dbReference type="STRING" id="928856.SAMN04488049_12615"/>
<dbReference type="PANTHER" id="PTHR36152:SF1">
    <property type="entry name" value="UBIQUITIN-LIKE DOMAIN-CONTAINING PROTEIN"/>
    <property type="match status" value="1"/>
</dbReference>
<reference evidence="2 3" key="1">
    <citation type="submission" date="2015-09" db="EMBL/GenBank/DDBJ databases">
        <authorList>
            <consortium name="Swine Surveillance"/>
        </authorList>
    </citation>
    <scope>NUCLEOTIDE SEQUENCE [LARGE SCALE GENOMIC DNA]</scope>
    <source>
        <strain evidence="2 3">CECT 7557</strain>
    </source>
</reference>
<evidence type="ECO:0000256" key="1">
    <source>
        <dbReference type="SAM" id="MobiDB-lite"/>
    </source>
</evidence>
<evidence type="ECO:0000313" key="3">
    <source>
        <dbReference type="Proteomes" id="UP000052022"/>
    </source>
</evidence>